<accession>A0A1M6VZ95</accession>
<feature type="domain" description="AB hydrolase-1" evidence="1">
    <location>
        <begin position="27"/>
        <end position="251"/>
    </location>
</feature>
<reference evidence="3" key="1">
    <citation type="submission" date="2016-11" db="EMBL/GenBank/DDBJ databases">
        <authorList>
            <person name="Varghese N."/>
            <person name="Submissions S."/>
        </authorList>
    </citation>
    <scope>NUCLEOTIDE SEQUENCE [LARGE SCALE GENOMIC DNA]</scope>
    <source>
        <strain evidence="3">DSM 29327</strain>
    </source>
</reference>
<organism evidence="2 3">
    <name type="scientific">Roseovarius marisflavi</name>
    <dbReference type="NCBI Taxonomy" id="1054996"/>
    <lineage>
        <taxon>Bacteria</taxon>
        <taxon>Pseudomonadati</taxon>
        <taxon>Pseudomonadota</taxon>
        <taxon>Alphaproteobacteria</taxon>
        <taxon>Rhodobacterales</taxon>
        <taxon>Roseobacteraceae</taxon>
        <taxon>Roseovarius</taxon>
    </lineage>
</organism>
<dbReference type="SUPFAM" id="SSF53474">
    <property type="entry name" value="alpha/beta-Hydrolases"/>
    <property type="match status" value="1"/>
</dbReference>
<protein>
    <submittedName>
        <fullName evidence="2">Pimeloyl-ACP methyl ester carboxylesterase</fullName>
    </submittedName>
</protein>
<dbReference type="Gene3D" id="3.40.50.1820">
    <property type="entry name" value="alpha/beta hydrolase"/>
    <property type="match status" value="1"/>
</dbReference>
<gene>
    <name evidence="2" type="ORF">SAMN05444414_10218</name>
</gene>
<dbReference type="InterPro" id="IPR000073">
    <property type="entry name" value="AB_hydrolase_1"/>
</dbReference>
<dbReference type="InterPro" id="IPR050266">
    <property type="entry name" value="AB_hydrolase_sf"/>
</dbReference>
<dbReference type="Pfam" id="PF00561">
    <property type="entry name" value="Abhydrolase_1"/>
    <property type="match status" value="1"/>
</dbReference>
<dbReference type="PANTHER" id="PTHR43798">
    <property type="entry name" value="MONOACYLGLYCEROL LIPASE"/>
    <property type="match status" value="1"/>
</dbReference>
<dbReference type="PRINTS" id="PR00111">
    <property type="entry name" value="ABHYDROLASE"/>
</dbReference>
<sequence>MAARSDALSDLPISVPQSYRRAGSGSPLVLVHGYLGGADQWQDMIAHFAPGFDVIAPDLPGCGGNAGLQGPDRIGDFAHAVLALLDELGVTEFTLLGHSMGGMIVQEMARLVPERVTRLVLYGTGPLGMMPNRFEPIETSRERLRVDGVEKTIARIGATWFREGAAGQGFDLVAALGRQASTATALAALDAMAHWDGRAALAELGMPALVIWGDGDRSYRWPQVQALWEGLPDVRLAVVPGTAHAAHLEKPALFNMLLADFLSEA</sequence>
<keyword evidence="3" id="KW-1185">Reference proteome</keyword>
<evidence type="ECO:0000313" key="3">
    <source>
        <dbReference type="Proteomes" id="UP000184191"/>
    </source>
</evidence>
<dbReference type="InterPro" id="IPR029058">
    <property type="entry name" value="AB_hydrolase_fold"/>
</dbReference>
<name>A0A1M6VZ95_9RHOB</name>
<dbReference type="AlphaFoldDB" id="A0A1M6VZ95"/>
<dbReference type="EMBL" id="FRBN01000002">
    <property type="protein sequence ID" value="SHK86810.1"/>
    <property type="molecule type" value="Genomic_DNA"/>
</dbReference>
<dbReference type="STRING" id="1054996.SAMN05444414_10218"/>
<evidence type="ECO:0000259" key="1">
    <source>
        <dbReference type="Pfam" id="PF00561"/>
    </source>
</evidence>
<proteinExistence type="predicted"/>
<dbReference type="RefSeq" id="WP_073194697.1">
    <property type="nucleotide sequence ID" value="NZ_FRBN01000002.1"/>
</dbReference>
<dbReference type="OrthoDB" id="9804723at2"/>
<dbReference type="Proteomes" id="UP000184191">
    <property type="component" value="Unassembled WGS sequence"/>
</dbReference>
<evidence type="ECO:0000313" key="2">
    <source>
        <dbReference type="EMBL" id="SHK86810.1"/>
    </source>
</evidence>